<dbReference type="InterPro" id="IPR024775">
    <property type="entry name" value="DinB-like"/>
</dbReference>
<reference evidence="2 3" key="2">
    <citation type="journal article" date="2011" name="J. Antibiot.">
        <title>Furaquinocins I and J: novel polyketide isoprenoid hybrid compounds from Streptomyces reveromyceticus SN-593.</title>
        <authorList>
            <person name="Panthee S."/>
            <person name="Takahashi S."/>
            <person name="Takagi H."/>
            <person name="Nogawa T."/>
            <person name="Oowada E."/>
            <person name="Uramoto M."/>
            <person name="Osada H."/>
        </authorList>
    </citation>
    <scope>NUCLEOTIDE SEQUENCE [LARGE SCALE GENOMIC DNA]</scope>
    <source>
        <strain evidence="2 3">SN-593</strain>
    </source>
</reference>
<dbReference type="SUPFAM" id="SSF109854">
    <property type="entry name" value="DinB/YfiT-like putative metalloenzymes"/>
    <property type="match status" value="1"/>
</dbReference>
<proteinExistence type="predicted"/>
<name>A0A7U3UZT1_9ACTN</name>
<gene>
    <name evidence="2" type="ORF">RVR_9443</name>
</gene>
<dbReference type="InterPro" id="IPR034660">
    <property type="entry name" value="DinB/YfiT-like"/>
</dbReference>
<dbReference type="Proteomes" id="UP000595703">
    <property type="component" value="Chromosome"/>
</dbReference>
<dbReference type="AlphaFoldDB" id="A0A7U3UZT1"/>
<feature type="domain" description="DinB-like" evidence="1">
    <location>
        <begin position="9"/>
        <end position="134"/>
    </location>
</feature>
<dbReference type="Pfam" id="PF12867">
    <property type="entry name" value="DinB_2"/>
    <property type="match status" value="1"/>
</dbReference>
<evidence type="ECO:0000259" key="1">
    <source>
        <dbReference type="Pfam" id="PF12867"/>
    </source>
</evidence>
<dbReference type="EMBL" id="AP018365">
    <property type="protein sequence ID" value="BBB01846.1"/>
    <property type="molecule type" value="Genomic_DNA"/>
</dbReference>
<reference evidence="2 3" key="3">
    <citation type="journal article" date="2011" name="Nat. Chem. Biol.">
        <title>Reveromycin A biosynthesis uses RevG and RevJ for stereospecific spiroacetal formation.</title>
        <authorList>
            <person name="Takahashi S."/>
            <person name="Toyoda A."/>
            <person name="Sekiyama Y."/>
            <person name="Takagi H."/>
            <person name="Nogawa T."/>
            <person name="Uramoto M."/>
            <person name="Suzuki R."/>
            <person name="Koshino H."/>
            <person name="Kumano T."/>
            <person name="Panthee S."/>
            <person name="Dairi T."/>
            <person name="Ishikawa J."/>
            <person name="Ikeda H."/>
            <person name="Sakaki Y."/>
            <person name="Osada H."/>
        </authorList>
    </citation>
    <scope>NUCLEOTIDE SEQUENCE [LARGE SCALE GENOMIC DNA]</scope>
    <source>
        <strain evidence="2 3">SN-593</strain>
    </source>
</reference>
<evidence type="ECO:0000313" key="2">
    <source>
        <dbReference type="EMBL" id="BBB01846.1"/>
    </source>
</evidence>
<organism evidence="2 3">
    <name type="scientific">Actinacidiphila reveromycinica</name>
    <dbReference type="NCBI Taxonomy" id="659352"/>
    <lineage>
        <taxon>Bacteria</taxon>
        <taxon>Bacillati</taxon>
        <taxon>Actinomycetota</taxon>
        <taxon>Actinomycetes</taxon>
        <taxon>Kitasatosporales</taxon>
        <taxon>Streptomycetaceae</taxon>
        <taxon>Actinacidiphila</taxon>
    </lineage>
</organism>
<sequence length="200" mass="21581">MALAVRLAVRALDEVPADGWERPAGDLTWSCWETVEHLADDLFAYALQLGPGTPPLTTHVPVSWRKERPDGPTGMVFVARAEGPAGLLQALEACGALLVAMVRTTAPEVRAHHVFGASDPEGFGAMGVVETLVHTHDVAAAFGLPWRPPAGLCARTLHRLFPDAPADAEPWPALLWSTGRAALPGRDRLEKWRWQGAPRP</sequence>
<keyword evidence="3" id="KW-1185">Reference proteome</keyword>
<accession>A0A7U3UZT1</accession>
<protein>
    <recommendedName>
        <fullName evidence="1">DinB-like domain-containing protein</fullName>
    </recommendedName>
</protein>
<reference evidence="2 3" key="4">
    <citation type="journal article" date="2020" name="Sci. Rep.">
        <title>beta-carboline chemical signals induce reveromycin production through a LuxR family regulator in Streptomyces sp. SN-593.</title>
        <authorList>
            <person name="Panthee S."/>
            <person name="Kito N."/>
            <person name="Hayashi T."/>
            <person name="Shimizu T."/>
            <person name="Ishikawa J."/>
            <person name="Hamamoto H."/>
            <person name="Osada H."/>
            <person name="Takahashi S."/>
        </authorList>
    </citation>
    <scope>NUCLEOTIDE SEQUENCE [LARGE SCALE GENOMIC DNA]</scope>
    <source>
        <strain evidence="2 3">SN-593</strain>
    </source>
</reference>
<reference evidence="2 3" key="1">
    <citation type="journal article" date="2010" name="J. Bacteriol.">
        <title>Biochemical characterization of a novel indole prenyltransferase from Streptomyces sp. SN-593.</title>
        <authorList>
            <person name="Takahashi S."/>
            <person name="Takagi H."/>
            <person name="Toyoda A."/>
            <person name="Uramoto M."/>
            <person name="Nogawa T."/>
            <person name="Ueki M."/>
            <person name="Sakaki Y."/>
            <person name="Osada H."/>
        </authorList>
    </citation>
    <scope>NUCLEOTIDE SEQUENCE [LARGE SCALE GENOMIC DNA]</scope>
    <source>
        <strain evidence="2 3">SN-593</strain>
    </source>
</reference>
<evidence type="ECO:0000313" key="3">
    <source>
        <dbReference type="Proteomes" id="UP000595703"/>
    </source>
</evidence>
<dbReference type="KEGG" id="arev:RVR_9443"/>